<accession>A0A9W6D529</accession>
<dbReference type="SUPFAM" id="SSF52949">
    <property type="entry name" value="Macro domain-like"/>
    <property type="match status" value="1"/>
</dbReference>
<dbReference type="Proteomes" id="UP001144372">
    <property type="component" value="Unassembled WGS sequence"/>
</dbReference>
<comment type="caution">
    <text evidence="2">The sequence shown here is derived from an EMBL/GenBank/DDBJ whole genome shotgun (WGS) entry which is preliminary data.</text>
</comment>
<proteinExistence type="predicted"/>
<evidence type="ECO:0000313" key="3">
    <source>
        <dbReference type="Proteomes" id="UP001144372"/>
    </source>
</evidence>
<feature type="domain" description="Macro" evidence="1">
    <location>
        <begin position="1"/>
        <end position="175"/>
    </location>
</feature>
<dbReference type="PANTHER" id="PTHR11106">
    <property type="entry name" value="GANGLIOSIDE INDUCED DIFFERENTIATION ASSOCIATED PROTEIN 2-RELATED"/>
    <property type="match status" value="1"/>
</dbReference>
<evidence type="ECO:0000259" key="1">
    <source>
        <dbReference type="PROSITE" id="PS51154"/>
    </source>
</evidence>
<sequence>MEKRVNGKQIRLVQGDLTELAVDAIVNAANAQLILGGGVAGAIRTKGGPSIQEECNRIGGTTVGQAVLTTAGNLKARYVIHAVGPRYGEGNEDEKLRRATLNSLKRATEKGLRSIAFPAVSTGIFGFPKDRCAQIMLDTAKNFLETEKTSLEEVIFCLWSGEDLDLFAKTLDSMLP</sequence>
<dbReference type="AlphaFoldDB" id="A0A9W6D529"/>
<dbReference type="RefSeq" id="WP_281793585.1">
    <property type="nucleotide sequence ID" value="NZ_BSDR01000001.1"/>
</dbReference>
<dbReference type="EMBL" id="BSDR01000001">
    <property type="protein sequence ID" value="GLI34332.1"/>
    <property type="molecule type" value="Genomic_DNA"/>
</dbReference>
<reference evidence="2" key="1">
    <citation type="submission" date="2022-12" db="EMBL/GenBank/DDBJ databases">
        <title>Reference genome sequencing for broad-spectrum identification of bacterial and archaeal isolates by mass spectrometry.</title>
        <authorList>
            <person name="Sekiguchi Y."/>
            <person name="Tourlousse D.M."/>
        </authorList>
    </citation>
    <scope>NUCLEOTIDE SEQUENCE</scope>
    <source>
        <strain evidence="2">ASRB1</strain>
    </source>
</reference>
<dbReference type="SMART" id="SM00506">
    <property type="entry name" value="A1pp"/>
    <property type="match status" value="1"/>
</dbReference>
<dbReference type="CDD" id="cd02907">
    <property type="entry name" value="Macro_Af1521_BAL-like"/>
    <property type="match status" value="1"/>
</dbReference>
<keyword evidence="3" id="KW-1185">Reference proteome</keyword>
<dbReference type="PANTHER" id="PTHR11106:SF111">
    <property type="entry name" value="MACRO DOMAIN-CONTAINING PROTEIN"/>
    <property type="match status" value="1"/>
</dbReference>
<evidence type="ECO:0000313" key="2">
    <source>
        <dbReference type="EMBL" id="GLI34332.1"/>
    </source>
</evidence>
<name>A0A9W6D529_9BACT</name>
<dbReference type="InterPro" id="IPR002589">
    <property type="entry name" value="Macro_dom"/>
</dbReference>
<dbReference type="Pfam" id="PF01661">
    <property type="entry name" value="Macro"/>
    <property type="match status" value="1"/>
</dbReference>
<protein>
    <submittedName>
        <fullName evidence="2">Macrodomain protein</fullName>
    </submittedName>
</protein>
<gene>
    <name evidence="2" type="ORF">DAMNIGENAA_17650</name>
</gene>
<organism evidence="2 3">
    <name type="scientific">Desulforhabdus amnigena</name>
    <dbReference type="NCBI Taxonomy" id="40218"/>
    <lineage>
        <taxon>Bacteria</taxon>
        <taxon>Pseudomonadati</taxon>
        <taxon>Thermodesulfobacteriota</taxon>
        <taxon>Syntrophobacteria</taxon>
        <taxon>Syntrophobacterales</taxon>
        <taxon>Syntrophobacteraceae</taxon>
        <taxon>Desulforhabdus</taxon>
    </lineage>
</organism>
<dbReference type="PROSITE" id="PS51154">
    <property type="entry name" value="MACRO"/>
    <property type="match status" value="1"/>
</dbReference>
<dbReference type="Gene3D" id="3.40.220.10">
    <property type="entry name" value="Leucine Aminopeptidase, subunit E, domain 1"/>
    <property type="match status" value="1"/>
</dbReference>
<dbReference type="InterPro" id="IPR043472">
    <property type="entry name" value="Macro_dom-like"/>
</dbReference>